<dbReference type="GO" id="GO:0016874">
    <property type="term" value="F:ligase activity"/>
    <property type="evidence" value="ECO:0007669"/>
    <property type="project" value="UniProtKB-KW"/>
</dbReference>
<keyword evidence="1" id="KW-0547">Nucleotide-binding</keyword>
<dbReference type="InterPro" id="IPR011761">
    <property type="entry name" value="ATP-grasp"/>
</dbReference>
<feature type="domain" description="ATP-grasp" evidence="2">
    <location>
        <begin position="244"/>
        <end position="297"/>
    </location>
</feature>
<proteinExistence type="predicted"/>
<dbReference type="RefSeq" id="WP_380830441.1">
    <property type="nucleotide sequence ID" value="NZ_JBHTCG010000029.1"/>
</dbReference>
<keyword evidence="1" id="KW-0067">ATP-binding</keyword>
<sequence>MSGTVLVLTEDGDPQARHVARALAGRGADTLVLVPEWFPGSARLSVTLDPSGSARRTLVTGDRRLDLDRLTSVWFRRPGPPAGAGSGESAVQQNGFASDVWDTLACPAVPASRAVIQRAQRKLYQLSVAGRLGFELPSTLISTDHDELLDFYLAHQGQIVTRVLDRPWAIPERNPSEDEVVTLSDPHGTGPFPLVAQAHVLRRLALRVVVTGARLFAAEIHSPRSTRRLRPHRLPEDVHRRCLRLMRHLGLSFGTIDLTLTPEGRYVFLEVNPEGGFLLIEQITAMPITEALCDLLLTPPAPEQA</sequence>
<dbReference type="Gene3D" id="3.30.470.20">
    <property type="entry name" value="ATP-grasp fold, B domain"/>
    <property type="match status" value="1"/>
</dbReference>
<name>A0ABW2PAT7_9ACTN</name>
<accession>A0ABW2PAT7</accession>
<gene>
    <name evidence="3" type="ORF">ACFQSB_31205</name>
</gene>
<keyword evidence="3" id="KW-0436">Ligase</keyword>
<protein>
    <submittedName>
        <fullName evidence="3">ATP-dependent carboxylate-amine ligase</fullName>
    </submittedName>
</protein>
<organism evidence="3 4">
    <name type="scientific">Sphaerisporangium rhizosphaerae</name>
    <dbReference type="NCBI Taxonomy" id="2269375"/>
    <lineage>
        <taxon>Bacteria</taxon>
        <taxon>Bacillati</taxon>
        <taxon>Actinomycetota</taxon>
        <taxon>Actinomycetes</taxon>
        <taxon>Streptosporangiales</taxon>
        <taxon>Streptosporangiaceae</taxon>
        <taxon>Sphaerisporangium</taxon>
    </lineage>
</organism>
<evidence type="ECO:0000313" key="4">
    <source>
        <dbReference type="Proteomes" id="UP001596496"/>
    </source>
</evidence>
<dbReference type="PROSITE" id="PS50975">
    <property type="entry name" value="ATP_GRASP"/>
    <property type="match status" value="1"/>
</dbReference>
<keyword evidence="4" id="KW-1185">Reference proteome</keyword>
<reference evidence="4" key="1">
    <citation type="journal article" date="2019" name="Int. J. Syst. Evol. Microbiol.">
        <title>The Global Catalogue of Microorganisms (GCM) 10K type strain sequencing project: providing services to taxonomists for standard genome sequencing and annotation.</title>
        <authorList>
            <consortium name="The Broad Institute Genomics Platform"/>
            <consortium name="The Broad Institute Genome Sequencing Center for Infectious Disease"/>
            <person name="Wu L."/>
            <person name="Ma J."/>
        </authorList>
    </citation>
    <scope>NUCLEOTIDE SEQUENCE [LARGE SCALE GENOMIC DNA]</scope>
    <source>
        <strain evidence="4">CECT 7649</strain>
    </source>
</reference>
<evidence type="ECO:0000259" key="2">
    <source>
        <dbReference type="PROSITE" id="PS50975"/>
    </source>
</evidence>
<evidence type="ECO:0000256" key="1">
    <source>
        <dbReference type="PROSITE-ProRule" id="PRU00409"/>
    </source>
</evidence>
<dbReference type="EMBL" id="JBHTCG010000029">
    <property type="protein sequence ID" value="MFC7386713.1"/>
    <property type="molecule type" value="Genomic_DNA"/>
</dbReference>
<dbReference type="Proteomes" id="UP001596496">
    <property type="component" value="Unassembled WGS sequence"/>
</dbReference>
<comment type="caution">
    <text evidence="3">The sequence shown here is derived from an EMBL/GenBank/DDBJ whole genome shotgun (WGS) entry which is preliminary data.</text>
</comment>
<dbReference type="SUPFAM" id="SSF56059">
    <property type="entry name" value="Glutathione synthetase ATP-binding domain-like"/>
    <property type="match status" value="1"/>
</dbReference>
<evidence type="ECO:0000313" key="3">
    <source>
        <dbReference type="EMBL" id="MFC7386713.1"/>
    </source>
</evidence>